<evidence type="ECO:0000313" key="2">
    <source>
        <dbReference type="Proteomes" id="UP001589862"/>
    </source>
</evidence>
<dbReference type="RefSeq" id="WP_377457287.1">
    <property type="nucleotide sequence ID" value="NZ_JBHLUB010000001.1"/>
</dbReference>
<name>A0ABV6P6Y5_9MICC</name>
<dbReference type="EMBL" id="JBHLUB010000001">
    <property type="protein sequence ID" value="MFC0580891.1"/>
    <property type="molecule type" value="Genomic_DNA"/>
</dbReference>
<keyword evidence="2" id="KW-1185">Reference proteome</keyword>
<sequence>MSTFYRAYKQDDQNSLTYREAWIDAEAEEFVVHHGKVGHLGETGEQRFGSEEEGAELLEIFIQQCTVDGYTDVNELQLGEVKASWKLKTTAGTQRDHSFAIKIRRTLSAHLGWRGLGEIIDPQNPIIGDGELVYRIATPAPRRAIESIKAAAREFKLDPTKLTCTLEKKAELT</sequence>
<gene>
    <name evidence="1" type="ORF">ACFFFR_00600</name>
</gene>
<proteinExistence type="predicted"/>
<dbReference type="Proteomes" id="UP001589862">
    <property type="component" value="Unassembled WGS sequence"/>
</dbReference>
<evidence type="ECO:0000313" key="1">
    <source>
        <dbReference type="EMBL" id="MFC0580891.1"/>
    </source>
</evidence>
<organism evidence="1 2">
    <name type="scientific">Micrococcoides hystricis</name>
    <dbReference type="NCBI Taxonomy" id="1572761"/>
    <lineage>
        <taxon>Bacteria</taxon>
        <taxon>Bacillati</taxon>
        <taxon>Actinomycetota</taxon>
        <taxon>Actinomycetes</taxon>
        <taxon>Micrococcales</taxon>
        <taxon>Micrococcaceae</taxon>
        <taxon>Micrococcoides</taxon>
    </lineage>
</organism>
<reference evidence="1 2" key="1">
    <citation type="submission" date="2024-09" db="EMBL/GenBank/DDBJ databases">
        <authorList>
            <person name="Sun Q."/>
            <person name="Mori K."/>
        </authorList>
    </citation>
    <scope>NUCLEOTIDE SEQUENCE [LARGE SCALE GENOMIC DNA]</scope>
    <source>
        <strain evidence="1 2">NCAIM B.02604</strain>
    </source>
</reference>
<protein>
    <submittedName>
        <fullName evidence="1">Uncharacterized protein</fullName>
    </submittedName>
</protein>
<comment type="caution">
    <text evidence="1">The sequence shown here is derived from an EMBL/GenBank/DDBJ whole genome shotgun (WGS) entry which is preliminary data.</text>
</comment>
<accession>A0ABV6P6Y5</accession>